<feature type="chain" id="PRO_5006621878" description="Secreted protein" evidence="1">
    <location>
        <begin position="27"/>
        <end position="66"/>
    </location>
</feature>
<reference evidence="3" key="1">
    <citation type="submission" date="2015-09" db="EMBL/GenBank/DDBJ databases">
        <authorList>
            <consortium name="Pathogen Informatics"/>
        </authorList>
    </citation>
    <scope>NUCLEOTIDE SEQUENCE [LARGE SCALE GENOMIC DNA]</scope>
    <source>
        <strain evidence="3">Lake Konstanz</strain>
    </source>
</reference>
<gene>
    <name evidence="2" type="ORF">BSAL_87395</name>
</gene>
<evidence type="ECO:0000313" key="3">
    <source>
        <dbReference type="Proteomes" id="UP000051952"/>
    </source>
</evidence>
<keyword evidence="1" id="KW-0732">Signal</keyword>
<sequence>MCRQKAATARHTMMSCALAVIAAADGLTSQRRKGVAGVLWLPLLKTEVGQIRPNPFSIARFCGYLR</sequence>
<organism evidence="2 3">
    <name type="scientific">Bodo saltans</name>
    <name type="common">Flagellated protozoan</name>
    <dbReference type="NCBI Taxonomy" id="75058"/>
    <lineage>
        <taxon>Eukaryota</taxon>
        <taxon>Discoba</taxon>
        <taxon>Euglenozoa</taxon>
        <taxon>Kinetoplastea</taxon>
        <taxon>Metakinetoplastina</taxon>
        <taxon>Eubodonida</taxon>
        <taxon>Bodonidae</taxon>
        <taxon>Bodo</taxon>
    </lineage>
</organism>
<feature type="signal peptide" evidence="1">
    <location>
        <begin position="1"/>
        <end position="26"/>
    </location>
</feature>
<dbReference type="Proteomes" id="UP000051952">
    <property type="component" value="Unassembled WGS sequence"/>
</dbReference>
<proteinExistence type="predicted"/>
<protein>
    <recommendedName>
        <fullName evidence="4">Secreted protein</fullName>
    </recommendedName>
</protein>
<evidence type="ECO:0000313" key="2">
    <source>
        <dbReference type="EMBL" id="CUG83061.1"/>
    </source>
</evidence>
<dbReference type="AlphaFoldDB" id="A0A0S4J4J8"/>
<dbReference type="EMBL" id="CYKH01001090">
    <property type="protein sequence ID" value="CUG83061.1"/>
    <property type="molecule type" value="Genomic_DNA"/>
</dbReference>
<dbReference type="VEuPathDB" id="TriTrypDB:BSAL_87395"/>
<accession>A0A0S4J4J8</accession>
<keyword evidence="3" id="KW-1185">Reference proteome</keyword>
<evidence type="ECO:0000256" key="1">
    <source>
        <dbReference type="SAM" id="SignalP"/>
    </source>
</evidence>
<name>A0A0S4J4J8_BODSA</name>
<evidence type="ECO:0008006" key="4">
    <source>
        <dbReference type="Google" id="ProtNLM"/>
    </source>
</evidence>